<evidence type="ECO:0000313" key="3">
    <source>
        <dbReference type="Proteomes" id="UP001230504"/>
    </source>
</evidence>
<keyword evidence="3" id="KW-1185">Reference proteome</keyword>
<evidence type="ECO:0000256" key="1">
    <source>
        <dbReference type="SAM" id="MobiDB-lite"/>
    </source>
</evidence>
<dbReference type="RefSeq" id="XP_060413159.1">
    <property type="nucleotide sequence ID" value="XM_060558025.1"/>
</dbReference>
<proteinExistence type="predicted"/>
<protein>
    <submittedName>
        <fullName evidence="2">Uncharacterized protein</fullName>
    </submittedName>
</protein>
<dbReference type="AlphaFoldDB" id="A0AAD8PWY7"/>
<name>A0AAD8PWY7_9PEZI</name>
<gene>
    <name evidence="2" type="ORF">LY79DRAFT_556502</name>
</gene>
<feature type="region of interest" description="Disordered" evidence="1">
    <location>
        <begin position="70"/>
        <end position="93"/>
    </location>
</feature>
<feature type="compositionally biased region" description="Polar residues" evidence="1">
    <location>
        <begin position="80"/>
        <end position="93"/>
    </location>
</feature>
<comment type="caution">
    <text evidence="2">The sequence shown here is derived from an EMBL/GenBank/DDBJ whole genome shotgun (WGS) entry which is preliminary data.</text>
</comment>
<dbReference type="Proteomes" id="UP001230504">
    <property type="component" value="Unassembled WGS sequence"/>
</dbReference>
<dbReference type="GeneID" id="85442265"/>
<evidence type="ECO:0000313" key="2">
    <source>
        <dbReference type="EMBL" id="KAK1589618.1"/>
    </source>
</evidence>
<organism evidence="2 3">
    <name type="scientific">Colletotrichum navitas</name>
    <dbReference type="NCBI Taxonomy" id="681940"/>
    <lineage>
        <taxon>Eukaryota</taxon>
        <taxon>Fungi</taxon>
        <taxon>Dikarya</taxon>
        <taxon>Ascomycota</taxon>
        <taxon>Pezizomycotina</taxon>
        <taxon>Sordariomycetes</taxon>
        <taxon>Hypocreomycetidae</taxon>
        <taxon>Glomerellales</taxon>
        <taxon>Glomerellaceae</taxon>
        <taxon>Colletotrichum</taxon>
        <taxon>Colletotrichum graminicola species complex</taxon>
    </lineage>
</organism>
<reference evidence="2" key="1">
    <citation type="submission" date="2021-06" db="EMBL/GenBank/DDBJ databases">
        <title>Comparative genomics, transcriptomics and evolutionary studies reveal genomic signatures of adaptation to plant cell wall in hemibiotrophic fungi.</title>
        <authorList>
            <consortium name="DOE Joint Genome Institute"/>
            <person name="Baroncelli R."/>
            <person name="Diaz J.F."/>
            <person name="Benocci T."/>
            <person name="Peng M."/>
            <person name="Battaglia E."/>
            <person name="Haridas S."/>
            <person name="Andreopoulos W."/>
            <person name="Labutti K."/>
            <person name="Pangilinan J."/>
            <person name="Floch G.L."/>
            <person name="Makela M.R."/>
            <person name="Henrissat B."/>
            <person name="Grigoriev I.V."/>
            <person name="Crouch J.A."/>
            <person name="De Vries R.P."/>
            <person name="Sukno S.A."/>
            <person name="Thon M.R."/>
        </authorList>
    </citation>
    <scope>NUCLEOTIDE SEQUENCE</scope>
    <source>
        <strain evidence="2">CBS 125086</strain>
    </source>
</reference>
<sequence length="93" mass="10252">MAEPSSGRGTIQYHRYLPCKDGYQYPRSGPLPLFEIDQPAVVPESSSIVHVQTDAFGGAADGSLAARPHSRFPKRKEAVNRSNLSLPVSWSRR</sequence>
<accession>A0AAD8PWY7</accession>
<dbReference type="EMBL" id="JAHLJV010000037">
    <property type="protein sequence ID" value="KAK1589618.1"/>
    <property type="molecule type" value="Genomic_DNA"/>
</dbReference>